<dbReference type="AlphaFoldDB" id="A0A0M2HG24"/>
<comment type="caution">
    <text evidence="1">The sequence shown here is derived from an EMBL/GenBank/DDBJ whole genome shotgun (WGS) entry which is preliminary data.</text>
</comment>
<sequence>MNEPVIVIGPVSGDGLARLLADLPAKPTTPNLWARVALPTDPAGETA</sequence>
<gene>
    <name evidence="1" type="ORF">RS82_00153</name>
</gene>
<evidence type="ECO:0000313" key="1">
    <source>
        <dbReference type="EMBL" id="KJL45601.1"/>
    </source>
</evidence>
<dbReference type="Proteomes" id="UP000034098">
    <property type="component" value="Unassembled WGS sequence"/>
</dbReference>
<reference evidence="1 2" key="1">
    <citation type="submission" date="2015-02" db="EMBL/GenBank/DDBJ databases">
        <title>Draft genome sequences of ten Microbacterium spp. with emphasis on heavy metal contaminated environments.</title>
        <authorList>
            <person name="Corretto E."/>
        </authorList>
    </citation>
    <scope>NUCLEOTIDE SEQUENCE [LARGE SCALE GENOMIC DNA]</scope>
    <source>
        <strain evidence="1 2">DSM 8608</strain>
    </source>
</reference>
<name>A0A0M2HG24_MICTR</name>
<protein>
    <submittedName>
        <fullName evidence="1">Uncharacterized protein</fullName>
    </submittedName>
</protein>
<proteinExistence type="predicted"/>
<evidence type="ECO:0000313" key="2">
    <source>
        <dbReference type="Proteomes" id="UP000034098"/>
    </source>
</evidence>
<organism evidence="1 2">
    <name type="scientific">Microbacterium trichothecenolyticum</name>
    <name type="common">Aureobacterium trichothecenolyticum</name>
    <dbReference type="NCBI Taxonomy" id="69370"/>
    <lineage>
        <taxon>Bacteria</taxon>
        <taxon>Bacillati</taxon>
        <taxon>Actinomycetota</taxon>
        <taxon>Actinomycetes</taxon>
        <taxon>Micrococcales</taxon>
        <taxon>Microbacteriaceae</taxon>
        <taxon>Microbacterium</taxon>
    </lineage>
</organism>
<dbReference type="RefSeq" id="WP_157005239.1">
    <property type="nucleotide sequence ID" value="NZ_JYJA01000015.1"/>
</dbReference>
<dbReference type="EMBL" id="JYJA01000015">
    <property type="protein sequence ID" value="KJL45601.1"/>
    <property type="molecule type" value="Genomic_DNA"/>
</dbReference>
<keyword evidence="2" id="KW-1185">Reference proteome</keyword>
<dbReference type="PATRIC" id="fig|69370.6.peg.160"/>
<accession>A0A0M2HG24</accession>